<keyword evidence="1" id="KW-0677">Repeat</keyword>
<dbReference type="Pfam" id="PF13432">
    <property type="entry name" value="TPR_16"/>
    <property type="match status" value="1"/>
</dbReference>
<dbReference type="Pfam" id="PF13414">
    <property type="entry name" value="TPR_11"/>
    <property type="match status" value="1"/>
</dbReference>
<dbReference type="EMBL" id="BSEC01000001">
    <property type="protein sequence ID" value="GLI92250.1"/>
    <property type="molecule type" value="Genomic_DNA"/>
</dbReference>
<evidence type="ECO:0000256" key="2">
    <source>
        <dbReference type="ARBA" id="ARBA00022803"/>
    </source>
</evidence>
<feature type="repeat" description="TPR" evidence="3">
    <location>
        <begin position="501"/>
        <end position="534"/>
    </location>
</feature>
<accession>A0A9W6GSW8</accession>
<dbReference type="InterPro" id="IPR011990">
    <property type="entry name" value="TPR-like_helical_dom_sf"/>
</dbReference>
<dbReference type="Gene3D" id="1.25.40.10">
    <property type="entry name" value="Tetratricopeptide repeat domain"/>
    <property type="match status" value="3"/>
</dbReference>
<protein>
    <recommendedName>
        <fullName evidence="6">Tetratricopeptide repeat protein</fullName>
    </recommendedName>
</protein>
<dbReference type="PANTHER" id="PTHR12558">
    <property type="entry name" value="CELL DIVISION CYCLE 16,23,27"/>
    <property type="match status" value="1"/>
</dbReference>
<evidence type="ECO:0000256" key="1">
    <source>
        <dbReference type="ARBA" id="ARBA00022737"/>
    </source>
</evidence>
<dbReference type="InterPro" id="IPR013105">
    <property type="entry name" value="TPR_2"/>
</dbReference>
<keyword evidence="5" id="KW-1185">Reference proteome</keyword>
<dbReference type="PROSITE" id="PS51257">
    <property type="entry name" value="PROKAR_LIPOPROTEIN"/>
    <property type="match status" value="1"/>
</dbReference>
<evidence type="ECO:0000313" key="4">
    <source>
        <dbReference type="EMBL" id="GLI92250.1"/>
    </source>
</evidence>
<feature type="repeat" description="TPR" evidence="3">
    <location>
        <begin position="394"/>
        <end position="427"/>
    </location>
</feature>
<gene>
    <name evidence="4" type="ORF">LMG27198_12420</name>
</gene>
<organism evidence="4 5">
    <name type="scientific">Methylocystis echinoides</name>
    <dbReference type="NCBI Taxonomy" id="29468"/>
    <lineage>
        <taxon>Bacteria</taxon>
        <taxon>Pseudomonadati</taxon>
        <taxon>Pseudomonadota</taxon>
        <taxon>Alphaproteobacteria</taxon>
        <taxon>Hyphomicrobiales</taxon>
        <taxon>Methylocystaceae</taxon>
        <taxon>Methylocystis</taxon>
    </lineage>
</organism>
<comment type="caution">
    <text evidence="4">The sequence shown here is derived from an EMBL/GenBank/DDBJ whole genome shotgun (WGS) entry which is preliminary data.</text>
</comment>
<dbReference type="SUPFAM" id="SSF48452">
    <property type="entry name" value="TPR-like"/>
    <property type="match status" value="2"/>
</dbReference>
<sequence length="597" mass="65502">MLQFARPLATLSRGVRRRLLRRGAALAALAIACAAPQVGHALAREGGNPLSVPRPFEVGASLSGNYLAAIVAGSERDTLAASTFFREALRDDPNNLDLIDRAFVAALANGNMPEAVSLAPRVIAHDKNNGLAHLTKGIDLFKNRRYAAARAEFAKGGGERRQDITTTLLTAWTYAGAKDTRKALQLLDKLNDEPFVVFRDYHAALIADLGGDKAEAEKRFKSAYSAEKNTLRLVDAYARFLANRGQRDEAKKIYEGFNEVAPNHPIIMAGLAALNEGKPLPPFVRTPDDGAAEVLYGLGAVGGRQGDELASLIYLRLSLALAPENALAIITLGDVYERMKQEEAAIDLYDSVPKDNPLRVNADVQAALILETIGKSKEATEHLAAVVAANPKNQEALTALGNLQRSRKLFGDAAATYTRVLELQPKNDKSQWLIYYYRGISNERRKDWKAAEADLKKALELNPDQPLVLNYLGYSWVDQGTNLDEAFKMLRRAVDLRQRDGYVVDSLGWAYYRLGRYDDAVRELERAIDLKPSDPVINDHLGDAYWRVGRKLEAQFQWNHARDLGPDPDDLPKILDKIKNGLGDAPALANASGKSGG</sequence>
<dbReference type="SMART" id="SM00028">
    <property type="entry name" value="TPR"/>
    <property type="match status" value="6"/>
</dbReference>
<reference evidence="4" key="1">
    <citation type="journal article" date="2023" name="Int. J. Syst. Evol. Microbiol.">
        <title>Methylocystis iwaonis sp. nov., a type II methane-oxidizing bacterium from surface soil of a rice paddy field in Japan, and emended description of the genus Methylocystis (ex Whittenbury et al. 1970) Bowman et al. 1993.</title>
        <authorList>
            <person name="Kaise H."/>
            <person name="Sawadogo J.B."/>
            <person name="Alam M.S."/>
            <person name="Ueno C."/>
            <person name="Dianou D."/>
            <person name="Shinjo R."/>
            <person name="Asakawa S."/>
        </authorList>
    </citation>
    <scope>NUCLEOTIDE SEQUENCE</scope>
    <source>
        <strain evidence="4">LMG27198</strain>
    </source>
</reference>
<dbReference type="Proteomes" id="UP001144323">
    <property type="component" value="Unassembled WGS sequence"/>
</dbReference>
<dbReference type="Pfam" id="PF07719">
    <property type="entry name" value="TPR_2"/>
    <property type="match status" value="1"/>
</dbReference>
<feature type="repeat" description="TPR" evidence="3">
    <location>
        <begin position="432"/>
        <end position="465"/>
    </location>
</feature>
<dbReference type="AlphaFoldDB" id="A0A9W6GSW8"/>
<keyword evidence="2 3" id="KW-0802">TPR repeat</keyword>
<name>A0A9W6GSW8_9HYPH</name>
<dbReference type="PROSITE" id="PS50005">
    <property type="entry name" value="TPR"/>
    <property type="match status" value="3"/>
</dbReference>
<dbReference type="PANTHER" id="PTHR12558:SF13">
    <property type="entry name" value="CELL DIVISION CYCLE PROTEIN 27 HOMOLOG"/>
    <property type="match status" value="1"/>
</dbReference>
<dbReference type="RefSeq" id="WP_281801352.1">
    <property type="nucleotide sequence ID" value="NZ_BSEC01000001.1"/>
</dbReference>
<dbReference type="PROSITE" id="PS50293">
    <property type="entry name" value="TPR_REGION"/>
    <property type="match status" value="1"/>
</dbReference>
<proteinExistence type="predicted"/>
<evidence type="ECO:0000313" key="5">
    <source>
        <dbReference type="Proteomes" id="UP001144323"/>
    </source>
</evidence>
<evidence type="ECO:0000256" key="3">
    <source>
        <dbReference type="PROSITE-ProRule" id="PRU00339"/>
    </source>
</evidence>
<evidence type="ECO:0008006" key="6">
    <source>
        <dbReference type="Google" id="ProtNLM"/>
    </source>
</evidence>
<dbReference type="InterPro" id="IPR019734">
    <property type="entry name" value="TPR_rpt"/>
</dbReference>